<evidence type="ECO:0000256" key="1">
    <source>
        <dbReference type="SAM" id="Coils"/>
    </source>
</evidence>
<proteinExistence type="predicted"/>
<reference evidence="2" key="1">
    <citation type="submission" date="2020-10" db="EMBL/GenBank/DDBJ databases">
        <title>Unveiling of a novel bifunctional photoreceptor, Dualchrome1, isolated from a cosmopolitan green alga.</title>
        <authorList>
            <person name="Suzuki S."/>
            <person name="Kawachi M."/>
        </authorList>
    </citation>
    <scope>NUCLEOTIDE SEQUENCE</scope>
    <source>
        <strain evidence="2">NIES 2893</strain>
    </source>
</reference>
<accession>A0A830HMZ7</accession>
<protein>
    <submittedName>
        <fullName evidence="2">Uncharacterized protein</fullName>
    </submittedName>
</protein>
<dbReference type="EMBL" id="BNJQ01000013">
    <property type="protein sequence ID" value="GHP06427.1"/>
    <property type="molecule type" value="Genomic_DNA"/>
</dbReference>
<gene>
    <name evidence="2" type="ORF">PPROV_000517200</name>
</gene>
<feature type="coiled-coil region" evidence="1">
    <location>
        <begin position="191"/>
        <end position="271"/>
    </location>
</feature>
<keyword evidence="1" id="KW-0175">Coiled coil</keyword>
<organism evidence="2 3">
    <name type="scientific">Pycnococcus provasolii</name>
    <dbReference type="NCBI Taxonomy" id="41880"/>
    <lineage>
        <taxon>Eukaryota</taxon>
        <taxon>Viridiplantae</taxon>
        <taxon>Chlorophyta</taxon>
        <taxon>Pseudoscourfieldiophyceae</taxon>
        <taxon>Pseudoscourfieldiales</taxon>
        <taxon>Pycnococcaceae</taxon>
        <taxon>Pycnococcus</taxon>
    </lineage>
</organism>
<dbReference type="OrthoDB" id="544512at2759"/>
<sequence>MSSSSSRTELERLVAALRTDVFAQADDMAYDLSAGGAGAGAGGGGGGFAGVDQLTSAERMAAYSVGVATPSRSIAALSKTEKSVERLYNSMRTTEAGIDDAMKFSSEVHKRALQQKDTELNQLKQLLVAKERTIDSLRDTVESAKRTLEAKLTAITNELAARDGELHEERRRTQDLAYRCQQAELLAQTAVDAAKRNEEAREAEADELQQKLRDLRRDIATIREEYGAQSATLRQEETIRKAIEHEREHERRKFQRELNKLQKKAMAEDALIERVSELEGKLTAEKKSRKANEKWLDAELKTKEEMEGLFLALRDVALSSRKAKKSAVAQNMRSTDLLDDNQRLRSELAAVRTDVSRALRIASP</sequence>
<evidence type="ECO:0000313" key="3">
    <source>
        <dbReference type="Proteomes" id="UP000660262"/>
    </source>
</evidence>
<keyword evidence="3" id="KW-1185">Reference proteome</keyword>
<dbReference type="AlphaFoldDB" id="A0A830HMZ7"/>
<name>A0A830HMZ7_9CHLO</name>
<comment type="caution">
    <text evidence="2">The sequence shown here is derived from an EMBL/GenBank/DDBJ whole genome shotgun (WGS) entry which is preliminary data.</text>
</comment>
<evidence type="ECO:0000313" key="2">
    <source>
        <dbReference type="EMBL" id="GHP06427.1"/>
    </source>
</evidence>
<dbReference type="Proteomes" id="UP000660262">
    <property type="component" value="Unassembled WGS sequence"/>
</dbReference>
<feature type="coiled-coil region" evidence="1">
    <location>
        <begin position="113"/>
        <end position="158"/>
    </location>
</feature>